<gene>
    <name evidence="1" type="ORF">TeGR_g4682</name>
</gene>
<reference evidence="1 2" key="1">
    <citation type="journal article" date="2023" name="Commun. Biol.">
        <title>Genome analysis of Parmales, the sister group of diatoms, reveals the evolutionary specialization of diatoms from phago-mixotrophs to photoautotrophs.</title>
        <authorList>
            <person name="Ban H."/>
            <person name="Sato S."/>
            <person name="Yoshikawa S."/>
            <person name="Yamada K."/>
            <person name="Nakamura Y."/>
            <person name="Ichinomiya M."/>
            <person name="Sato N."/>
            <person name="Blanc-Mathieu R."/>
            <person name="Endo H."/>
            <person name="Kuwata A."/>
            <person name="Ogata H."/>
        </authorList>
    </citation>
    <scope>NUCLEOTIDE SEQUENCE [LARGE SCALE GENOMIC DNA]</scope>
</reference>
<dbReference type="Proteomes" id="UP001165060">
    <property type="component" value="Unassembled WGS sequence"/>
</dbReference>
<proteinExistence type="predicted"/>
<evidence type="ECO:0000313" key="1">
    <source>
        <dbReference type="EMBL" id="GMI36799.1"/>
    </source>
</evidence>
<comment type="caution">
    <text evidence="1">The sequence shown here is derived from an EMBL/GenBank/DDBJ whole genome shotgun (WGS) entry which is preliminary data.</text>
</comment>
<protein>
    <submittedName>
        <fullName evidence="1">Uncharacterized protein</fullName>
    </submittedName>
</protein>
<name>A0ABQ6MZ76_9STRA</name>
<organism evidence="1 2">
    <name type="scientific">Tetraparma gracilis</name>
    <dbReference type="NCBI Taxonomy" id="2962635"/>
    <lineage>
        <taxon>Eukaryota</taxon>
        <taxon>Sar</taxon>
        <taxon>Stramenopiles</taxon>
        <taxon>Ochrophyta</taxon>
        <taxon>Bolidophyceae</taxon>
        <taxon>Parmales</taxon>
        <taxon>Triparmaceae</taxon>
        <taxon>Tetraparma</taxon>
    </lineage>
</organism>
<sequence length="117" mass="12257">MLPFSSSRASGQRSTDPGLFVCESPEVVRLLLASPFEVTCIVCTPTLLAELAPLILARFPPPPPPPPAASPDAKRAREAAAFPFPVVLHTKQSIANLAGWASSRGVLASGRIPGTDE</sequence>
<accession>A0ABQ6MZ76</accession>
<dbReference type="EMBL" id="BRYB01003444">
    <property type="protein sequence ID" value="GMI36799.1"/>
    <property type="molecule type" value="Genomic_DNA"/>
</dbReference>
<keyword evidence="2" id="KW-1185">Reference proteome</keyword>
<evidence type="ECO:0000313" key="2">
    <source>
        <dbReference type="Proteomes" id="UP001165060"/>
    </source>
</evidence>